<gene>
    <name evidence="1" type="ORF">Ddye_027822</name>
</gene>
<dbReference type="GO" id="GO:0032440">
    <property type="term" value="F:2-alkenal reductase [NAD(P)H] activity"/>
    <property type="evidence" value="ECO:0007669"/>
    <property type="project" value="TreeGrafter"/>
</dbReference>
<dbReference type="EMBL" id="JANJYI010000008">
    <property type="protein sequence ID" value="KAK2640027.1"/>
    <property type="molecule type" value="Genomic_DNA"/>
</dbReference>
<dbReference type="InterPro" id="IPR036291">
    <property type="entry name" value="NAD(P)-bd_dom_sf"/>
</dbReference>
<reference evidence="1" key="1">
    <citation type="journal article" date="2023" name="Plant J.">
        <title>Genome sequences and population genomics provide insights into the demographic history, inbreeding, and mutation load of two 'living fossil' tree species of Dipteronia.</title>
        <authorList>
            <person name="Feng Y."/>
            <person name="Comes H.P."/>
            <person name="Chen J."/>
            <person name="Zhu S."/>
            <person name="Lu R."/>
            <person name="Zhang X."/>
            <person name="Li P."/>
            <person name="Qiu J."/>
            <person name="Olsen K.M."/>
            <person name="Qiu Y."/>
        </authorList>
    </citation>
    <scope>NUCLEOTIDE SEQUENCE</scope>
    <source>
        <strain evidence="1">KIB01</strain>
    </source>
</reference>
<dbReference type="InterPro" id="IPR045010">
    <property type="entry name" value="MDR_fam"/>
</dbReference>
<dbReference type="Proteomes" id="UP001280121">
    <property type="component" value="Unassembled WGS sequence"/>
</dbReference>
<evidence type="ECO:0000313" key="1">
    <source>
        <dbReference type="EMBL" id="KAK2640027.1"/>
    </source>
</evidence>
<dbReference type="Gene3D" id="3.90.180.10">
    <property type="entry name" value="Medium-chain alcohol dehydrogenases, catalytic domain"/>
    <property type="match status" value="1"/>
</dbReference>
<dbReference type="SUPFAM" id="SSF51735">
    <property type="entry name" value="NAD(P)-binding Rossmann-fold domains"/>
    <property type="match status" value="1"/>
</dbReference>
<accession>A0AAD9TPV8</accession>
<comment type="caution">
    <text evidence="1">The sequence shown here is derived from an EMBL/GenBank/DDBJ whole genome shotgun (WGS) entry which is preliminary data.</text>
</comment>
<proteinExistence type="predicted"/>
<organism evidence="1 2">
    <name type="scientific">Dipteronia dyeriana</name>
    <dbReference type="NCBI Taxonomy" id="168575"/>
    <lineage>
        <taxon>Eukaryota</taxon>
        <taxon>Viridiplantae</taxon>
        <taxon>Streptophyta</taxon>
        <taxon>Embryophyta</taxon>
        <taxon>Tracheophyta</taxon>
        <taxon>Spermatophyta</taxon>
        <taxon>Magnoliopsida</taxon>
        <taxon>eudicotyledons</taxon>
        <taxon>Gunneridae</taxon>
        <taxon>Pentapetalae</taxon>
        <taxon>rosids</taxon>
        <taxon>malvids</taxon>
        <taxon>Sapindales</taxon>
        <taxon>Sapindaceae</taxon>
        <taxon>Hippocastanoideae</taxon>
        <taxon>Acereae</taxon>
        <taxon>Dipteronia</taxon>
    </lineage>
</organism>
<evidence type="ECO:0000313" key="2">
    <source>
        <dbReference type="Proteomes" id="UP001280121"/>
    </source>
</evidence>
<dbReference type="AlphaFoldDB" id="A0AAD9TPV8"/>
<dbReference type="PANTHER" id="PTHR43205:SF79">
    <property type="entry name" value="ENOYL REDUCTASE (ER) DOMAIN-CONTAINING PROTEIN"/>
    <property type="match status" value="1"/>
</dbReference>
<dbReference type="Gene3D" id="3.40.50.720">
    <property type="entry name" value="NAD(P)-binding Rossmann-like Domain"/>
    <property type="match status" value="1"/>
</dbReference>
<protein>
    <recommendedName>
        <fullName evidence="3">Alcohol dehydrogenase-like C-terminal domain-containing protein</fullName>
    </recommendedName>
</protein>
<evidence type="ECO:0008006" key="3">
    <source>
        <dbReference type="Google" id="ProtNLM"/>
    </source>
</evidence>
<dbReference type="PANTHER" id="PTHR43205">
    <property type="entry name" value="PROSTAGLANDIN REDUCTASE"/>
    <property type="match status" value="1"/>
</dbReference>
<keyword evidence="2" id="KW-1185">Reference proteome</keyword>
<sequence length="138" mass="15583">MIMKVTLQTYLALYFPHGIDIYFESIGGKMLDAVLLNMRLRGRIAVCGMVSQYNLDHPEDVQNLVNILYKRIHMEGFVVFDYMSQYYKFLDVAVPSIREGKIDYVEDIVEGLENAGATLVQLSSGTNVGKVVIVVARD</sequence>
<name>A0AAD9TPV8_9ROSI</name>